<feature type="repeat" description="WD" evidence="3">
    <location>
        <begin position="528"/>
        <end position="560"/>
    </location>
</feature>
<dbReference type="PRINTS" id="PR00320">
    <property type="entry name" value="GPROTEINBRPT"/>
</dbReference>
<dbReference type="PANTHER" id="PTHR19879">
    <property type="entry name" value="TRANSCRIPTION INITIATION FACTOR TFIID"/>
    <property type="match status" value="1"/>
</dbReference>
<dbReference type="Pfam" id="PF00069">
    <property type="entry name" value="Pkinase"/>
    <property type="match status" value="1"/>
</dbReference>
<dbReference type="CDD" id="cd00200">
    <property type="entry name" value="WD40"/>
    <property type="match status" value="1"/>
</dbReference>
<organism evidence="5 6">
    <name type="scientific">Streptacidiphilus cavernicola</name>
    <dbReference type="NCBI Taxonomy" id="3342716"/>
    <lineage>
        <taxon>Bacteria</taxon>
        <taxon>Bacillati</taxon>
        <taxon>Actinomycetota</taxon>
        <taxon>Actinomycetes</taxon>
        <taxon>Kitasatosporales</taxon>
        <taxon>Streptomycetaceae</taxon>
        <taxon>Streptacidiphilus</taxon>
    </lineage>
</organism>
<dbReference type="InterPro" id="IPR011009">
    <property type="entry name" value="Kinase-like_dom_sf"/>
</dbReference>
<evidence type="ECO:0000256" key="2">
    <source>
        <dbReference type="ARBA" id="ARBA00022737"/>
    </source>
</evidence>
<dbReference type="CDD" id="cd14014">
    <property type="entry name" value="STKc_PknB_like"/>
    <property type="match status" value="1"/>
</dbReference>
<evidence type="ECO:0000256" key="3">
    <source>
        <dbReference type="PROSITE-ProRule" id="PRU00221"/>
    </source>
</evidence>
<dbReference type="PROSITE" id="PS00108">
    <property type="entry name" value="PROTEIN_KINASE_ST"/>
    <property type="match status" value="1"/>
</dbReference>
<dbReference type="PROSITE" id="PS50294">
    <property type="entry name" value="WD_REPEATS_REGION"/>
    <property type="match status" value="3"/>
</dbReference>
<dbReference type="Pfam" id="PF00400">
    <property type="entry name" value="WD40"/>
    <property type="match status" value="6"/>
</dbReference>
<evidence type="ECO:0000256" key="1">
    <source>
        <dbReference type="ARBA" id="ARBA00022574"/>
    </source>
</evidence>
<dbReference type="InterPro" id="IPR036322">
    <property type="entry name" value="WD40_repeat_dom_sf"/>
</dbReference>
<protein>
    <submittedName>
        <fullName evidence="5">WD40 repeat domain-containing serine/threonine protein kinase</fullName>
    </submittedName>
</protein>
<dbReference type="Gene3D" id="1.10.510.10">
    <property type="entry name" value="Transferase(Phosphotransferase) domain 1"/>
    <property type="match status" value="1"/>
</dbReference>
<dbReference type="InterPro" id="IPR008271">
    <property type="entry name" value="Ser/Thr_kinase_AS"/>
</dbReference>
<dbReference type="InterPro" id="IPR015943">
    <property type="entry name" value="WD40/YVTN_repeat-like_dom_sf"/>
</dbReference>
<dbReference type="Proteomes" id="UP001592528">
    <property type="component" value="Unassembled WGS sequence"/>
</dbReference>
<name>A0ABV6UXX0_9ACTN</name>
<dbReference type="PROSITE" id="PS50082">
    <property type="entry name" value="WD_REPEATS_2"/>
    <property type="match status" value="3"/>
</dbReference>
<dbReference type="SUPFAM" id="SSF56112">
    <property type="entry name" value="Protein kinase-like (PK-like)"/>
    <property type="match status" value="1"/>
</dbReference>
<evidence type="ECO:0000313" key="6">
    <source>
        <dbReference type="Proteomes" id="UP001592528"/>
    </source>
</evidence>
<comment type="caution">
    <text evidence="5">The sequence shown here is derived from an EMBL/GenBank/DDBJ whole genome shotgun (WGS) entry which is preliminary data.</text>
</comment>
<feature type="repeat" description="WD" evidence="3">
    <location>
        <begin position="561"/>
        <end position="593"/>
    </location>
</feature>
<feature type="domain" description="Protein kinase" evidence="4">
    <location>
        <begin position="15"/>
        <end position="273"/>
    </location>
</feature>
<evidence type="ECO:0000259" key="4">
    <source>
        <dbReference type="PROSITE" id="PS50011"/>
    </source>
</evidence>
<dbReference type="PANTHER" id="PTHR19879:SF9">
    <property type="entry name" value="TRANSCRIPTION INITIATION FACTOR TFIID SUBUNIT 5"/>
    <property type="match status" value="1"/>
</dbReference>
<dbReference type="InterPro" id="IPR000719">
    <property type="entry name" value="Prot_kinase_dom"/>
</dbReference>
<dbReference type="RefSeq" id="WP_051725543.1">
    <property type="nucleotide sequence ID" value="NZ_JBHEZZ010000028.1"/>
</dbReference>
<sequence length="604" mass="63744">MAQGAQPNQVIYGRYRLVELLAAGGFGRVWRAYDEDLRVGVALKEVLLPMSASDAEQAERAARAAREARHAAQLRDHPHILTVHDVVIHDGIPWTVMQLVDGCSLAEMLEADPLSVDRATEVAIALLKALGAAHRADIVHRDVKPHNVMMSRNGEILLTDFGIAVHRNDTKMTEVGLVIGSMEYIAPERAEGAEATAASDMFSLGVTLYQAVEGFSPFRRSTPSGTVLAVVTAPPPAPVRAGPLAPLITALLEKDPARRPTVDQAMAIVRASLEPISGRPPARRPQALVPTFSHAATFTGHTDQVHSVAFSPDGRTLASGGRDGSVRLWDLRSGETIAVMASGTGEVLALAFSSDGATLASCSTGDRRLWLWDVASGGHENTVLEHKLYSGGVTAVAFSADGATLASAGEKIVLWDVTSGDPVDASPLRRSKRAWSLTFSPDSTTLASCENTYRSTRQVRLWSVASGRVAAALPDCSYEAHDPIAFSPDGTTVASAGLGCRVNLSVVTDEGSRASRVLHAPGEGDWYSVAFSPDGRMLAAGGFDAAIRLWEFTTGRNTAVLTGHTGGVNALAFNPSGTTLASGSYDGTVRLWEDSGTAGASRIG</sequence>
<accession>A0ABV6UXX0</accession>
<keyword evidence="5" id="KW-0808">Transferase</keyword>
<keyword evidence="2" id="KW-0677">Repeat</keyword>
<feature type="repeat" description="WD" evidence="3">
    <location>
        <begin position="298"/>
        <end position="339"/>
    </location>
</feature>
<dbReference type="PROSITE" id="PS50011">
    <property type="entry name" value="PROTEIN_KINASE_DOM"/>
    <property type="match status" value="1"/>
</dbReference>
<dbReference type="Gene3D" id="3.30.200.20">
    <property type="entry name" value="Phosphorylase Kinase, domain 1"/>
    <property type="match status" value="1"/>
</dbReference>
<dbReference type="SMART" id="SM00320">
    <property type="entry name" value="WD40"/>
    <property type="match status" value="7"/>
</dbReference>
<keyword evidence="5" id="KW-0723">Serine/threonine-protein kinase</keyword>
<dbReference type="EMBL" id="JBHEZZ010000028">
    <property type="protein sequence ID" value="MFC1406320.1"/>
    <property type="molecule type" value="Genomic_DNA"/>
</dbReference>
<dbReference type="GO" id="GO:0004674">
    <property type="term" value="F:protein serine/threonine kinase activity"/>
    <property type="evidence" value="ECO:0007669"/>
    <property type="project" value="UniProtKB-KW"/>
</dbReference>
<proteinExistence type="predicted"/>
<dbReference type="InterPro" id="IPR001680">
    <property type="entry name" value="WD40_rpt"/>
</dbReference>
<keyword evidence="5" id="KW-0418">Kinase</keyword>
<evidence type="ECO:0000313" key="5">
    <source>
        <dbReference type="EMBL" id="MFC1406320.1"/>
    </source>
</evidence>
<dbReference type="InterPro" id="IPR020472">
    <property type="entry name" value="WD40_PAC1"/>
</dbReference>
<keyword evidence="6" id="KW-1185">Reference proteome</keyword>
<dbReference type="SUPFAM" id="SSF50978">
    <property type="entry name" value="WD40 repeat-like"/>
    <property type="match status" value="1"/>
</dbReference>
<reference evidence="5 6" key="1">
    <citation type="submission" date="2024-09" db="EMBL/GenBank/DDBJ databases">
        <authorList>
            <person name="Lee S.D."/>
        </authorList>
    </citation>
    <scope>NUCLEOTIDE SEQUENCE [LARGE SCALE GENOMIC DNA]</scope>
    <source>
        <strain evidence="5 6">N1-5</strain>
    </source>
</reference>
<dbReference type="PROSITE" id="PS00678">
    <property type="entry name" value="WD_REPEATS_1"/>
    <property type="match status" value="2"/>
</dbReference>
<dbReference type="Gene3D" id="2.130.10.10">
    <property type="entry name" value="YVTN repeat-like/Quinoprotein amine dehydrogenase"/>
    <property type="match status" value="3"/>
</dbReference>
<keyword evidence="1 3" id="KW-0853">WD repeat</keyword>
<dbReference type="InterPro" id="IPR019775">
    <property type="entry name" value="WD40_repeat_CS"/>
</dbReference>
<dbReference type="SMART" id="SM00220">
    <property type="entry name" value="S_TKc"/>
    <property type="match status" value="1"/>
</dbReference>
<gene>
    <name evidence="5" type="ORF">ACEZDJ_33995</name>
</gene>